<dbReference type="Proteomes" id="UP001642360">
    <property type="component" value="Unassembled WGS sequence"/>
</dbReference>
<accession>A0ABC8RVH9</accession>
<proteinExistence type="predicted"/>
<reference evidence="2 3" key="1">
    <citation type="submission" date="2024-02" db="EMBL/GenBank/DDBJ databases">
        <authorList>
            <person name="Vignale AGUSTIN F."/>
            <person name="Sosa J E."/>
            <person name="Modenutti C."/>
        </authorList>
    </citation>
    <scope>NUCLEOTIDE SEQUENCE [LARGE SCALE GENOMIC DNA]</scope>
</reference>
<dbReference type="EMBL" id="CAUOFW020001814">
    <property type="protein sequence ID" value="CAK9148924.1"/>
    <property type="molecule type" value="Genomic_DNA"/>
</dbReference>
<name>A0ABC8RVH9_9AQUA</name>
<protein>
    <submittedName>
        <fullName evidence="2">Uncharacterized protein</fullName>
    </submittedName>
</protein>
<evidence type="ECO:0000256" key="1">
    <source>
        <dbReference type="SAM" id="MobiDB-lite"/>
    </source>
</evidence>
<evidence type="ECO:0000313" key="2">
    <source>
        <dbReference type="EMBL" id="CAK9148924.1"/>
    </source>
</evidence>
<dbReference type="AlphaFoldDB" id="A0ABC8RVH9"/>
<keyword evidence="3" id="KW-1185">Reference proteome</keyword>
<sequence length="90" mass="10380">GKIQMVKILKSPNTLCSPLKKDDDDEAQSNPRYFLQFVPSAMKDDLRFVPFTMQPDLKRDEDNEAFSGLIQTMKPSKDDEDKIHNKHTNP</sequence>
<feature type="non-terminal residue" evidence="2">
    <location>
        <position position="1"/>
    </location>
</feature>
<feature type="region of interest" description="Disordered" evidence="1">
    <location>
        <begin position="59"/>
        <end position="90"/>
    </location>
</feature>
<organism evidence="2 3">
    <name type="scientific">Ilex paraguariensis</name>
    <name type="common">yerba mate</name>
    <dbReference type="NCBI Taxonomy" id="185542"/>
    <lineage>
        <taxon>Eukaryota</taxon>
        <taxon>Viridiplantae</taxon>
        <taxon>Streptophyta</taxon>
        <taxon>Embryophyta</taxon>
        <taxon>Tracheophyta</taxon>
        <taxon>Spermatophyta</taxon>
        <taxon>Magnoliopsida</taxon>
        <taxon>eudicotyledons</taxon>
        <taxon>Gunneridae</taxon>
        <taxon>Pentapetalae</taxon>
        <taxon>asterids</taxon>
        <taxon>campanulids</taxon>
        <taxon>Aquifoliales</taxon>
        <taxon>Aquifoliaceae</taxon>
        <taxon>Ilex</taxon>
    </lineage>
</organism>
<gene>
    <name evidence="2" type="ORF">ILEXP_LOCUS16910</name>
</gene>
<evidence type="ECO:0000313" key="3">
    <source>
        <dbReference type="Proteomes" id="UP001642360"/>
    </source>
</evidence>
<comment type="caution">
    <text evidence="2">The sequence shown here is derived from an EMBL/GenBank/DDBJ whole genome shotgun (WGS) entry which is preliminary data.</text>
</comment>